<comment type="caution">
    <text evidence="3">The sequence shown here is derived from an EMBL/GenBank/DDBJ whole genome shotgun (WGS) entry which is preliminary data.</text>
</comment>
<keyword evidence="1" id="KW-0547">Nucleotide-binding</keyword>
<dbReference type="InterPro" id="IPR016677">
    <property type="entry name" value="UCP016817_carboligase"/>
</dbReference>
<evidence type="ECO:0000313" key="3">
    <source>
        <dbReference type="EMBL" id="MEJ8853651.1"/>
    </source>
</evidence>
<sequence>MTALALAAISARMLAESARDDDISVVALDLFGDADTRRSSEEWIRIGEPSTLRIDGALLLSALEALTRQGRVTGWIAGPGFEGRPDLLEQGAALLPLIGTQADAMRRVRDPRYFFGCLDEQGIAHPAIRMDAPEDAEGWLVKDAQGSGGWHIQRAAAMGGEGLTAHHYFQREVPGGPMSATFIANGSDAEVLGFNHMIVRPMAGRPFVFCGAVGPVSLPADLASRITRAARALAKAFSLRGLGSLDFMRDGDVFNVLEINARPSLSMGLYRRVRRLSATPGMVSAHVRACLYGELPQWPLRTGNIPVQGTEIVYARRALSLDEAAAQRLASHPDCHDLPNAPTQFEAGEPLCSVSASGSNAEEVCAMLRRRREAVHLSVETSE</sequence>
<dbReference type="SUPFAM" id="SSF56059">
    <property type="entry name" value="Glutathione synthetase ATP-binding domain-like"/>
    <property type="match status" value="1"/>
</dbReference>
<accession>A0ABU8X1N6</accession>
<proteinExistence type="predicted"/>
<evidence type="ECO:0000259" key="2">
    <source>
        <dbReference type="PROSITE" id="PS50975"/>
    </source>
</evidence>
<evidence type="ECO:0000256" key="1">
    <source>
        <dbReference type="PROSITE-ProRule" id="PRU00409"/>
    </source>
</evidence>
<organism evidence="3 4">
    <name type="scientific">Variovorax robiniae</name>
    <dbReference type="NCBI Taxonomy" id="1836199"/>
    <lineage>
        <taxon>Bacteria</taxon>
        <taxon>Pseudomonadati</taxon>
        <taxon>Pseudomonadota</taxon>
        <taxon>Betaproteobacteria</taxon>
        <taxon>Burkholderiales</taxon>
        <taxon>Comamonadaceae</taxon>
        <taxon>Variovorax</taxon>
    </lineage>
</organism>
<dbReference type="InterPro" id="IPR003806">
    <property type="entry name" value="ATP-grasp_PylC-type"/>
</dbReference>
<dbReference type="Gene3D" id="3.30.470.20">
    <property type="entry name" value="ATP-grasp fold, B domain"/>
    <property type="match status" value="1"/>
</dbReference>
<keyword evidence="4" id="KW-1185">Reference proteome</keyword>
<dbReference type="Pfam" id="PF02655">
    <property type="entry name" value="ATP-grasp_3"/>
    <property type="match status" value="1"/>
</dbReference>
<dbReference type="PIRSF" id="PIRSF016817">
    <property type="entry name" value="UCP016817_carboligase"/>
    <property type="match status" value="1"/>
</dbReference>
<keyword evidence="1" id="KW-0067">ATP-binding</keyword>
<name>A0ABU8X1N6_9BURK</name>
<dbReference type="Proteomes" id="UP001367030">
    <property type="component" value="Unassembled WGS sequence"/>
</dbReference>
<evidence type="ECO:0000313" key="4">
    <source>
        <dbReference type="Proteomes" id="UP001367030"/>
    </source>
</evidence>
<dbReference type="RefSeq" id="WP_340333731.1">
    <property type="nucleotide sequence ID" value="NZ_JBBKZS010000001.1"/>
</dbReference>
<gene>
    <name evidence="3" type="ORF">WKW79_03680</name>
</gene>
<protein>
    <submittedName>
        <fullName evidence="3">ATP-grasp domain-containing protein</fullName>
    </submittedName>
</protein>
<reference evidence="3 4" key="1">
    <citation type="submission" date="2024-03" db="EMBL/GenBank/DDBJ databases">
        <title>Novel species of the genus Variovorax.</title>
        <authorList>
            <person name="Liu Q."/>
            <person name="Xin Y.-H."/>
        </authorList>
    </citation>
    <scope>NUCLEOTIDE SEQUENCE [LARGE SCALE GENOMIC DNA]</scope>
    <source>
        <strain evidence="3 4">KACC 18901</strain>
    </source>
</reference>
<dbReference type="PROSITE" id="PS50975">
    <property type="entry name" value="ATP_GRASP"/>
    <property type="match status" value="1"/>
</dbReference>
<feature type="domain" description="ATP-grasp" evidence="2">
    <location>
        <begin position="215"/>
        <end position="291"/>
    </location>
</feature>
<dbReference type="EMBL" id="JBBKZS010000001">
    <property type="protein sequence ID" value="MEJ8853651.1"/>
    <property type="molecule type" value="Genomic_DNA"/>
</dbReference>
<dbReference type="InterPro" id="IPR011761">
    <property type="entry name" value="ATP-grasp"/>
</dbReference>